<keyword evidence="4" id="KW-0624">Polysaccharide degradation</keyword>
<dbReference type="PANTHER" id="PTHR22595:SF79">
    <property type="entry name" value="CHITINASE 12"/>
    <property type="match status" value="1"/>
</dbReference>
<dbReference type="EMBL" id="OU503051">
    <property type="protein sequence ID" value="CAI9778696.1"/>
    <property type="molecule type" value="Genomic_DNA"/>
</dbReference>
<dbReference type="GO" id="GO:0008061">
    <property type="term" value="F:chitin binding"/>
    <property type="evidence" value="ECO:0007669"/>
    <property type="project" value="UniProtKB-KW"/>
</dbReference>
<dbReference type="GO" id="GO:0006032">
    <property type="term" value="P:chitin catabolic process"/>
    <property type="evidence" value="ECO:0007669"/>
    <property type="project" value="UniProtKB-KW"/>
</dbReference>
<evidence type="ECO:0000259" key="6">
    <source>
        <dbReference type="PROSITE" id="PS00773"/>
    </source>
</evidence>
<evidence type="ECO:0000256" key="4">
    <source>
        <dbReference type="ARBA" id="ARBA00023024"/>
    </source>
</evidence>
<keyword evidence="4" id="KW-0146">Chitin degradation</keyword>
<proteinExistence type="predicted"/>
<accession>A0AAD1ZZZ3</accession>
<keyword evidence="4" id="KW-0119">Carbohydrate metabolism</keyword>
<dbReference type="InterPro" id="IPR000726">
    <property type="entry name" value="Glyco_hydro_19_cat"/>
</dbReference>
<keyword evidence="5" id="KW-1015">Disulfide bond</keyword>
<dbReference type="CDD" id="cd00325">
    <property type="entry name" value="chitinase_GH19"/>
    <property type="match status" value="1"/>
</dbReference>
<keyword evidence="3" id="KW-0611">Plant defense</keyword>
<dbReference type="Proteomes" id="UP000834106">
    <property type="component" value="Chromosome 16"/>
</dbReference>
<evidence type="ECO:0000313" key="8">
    <source>
        <dbReference type="Proteomes" id="UP000834106"/>
    </source>
</evidence>
<evidence type="ECO:0000256" key="2">
    <source>
        <dbReference type="ARBA" id="ARBA00022669"/>
    </source>
</evidence>
<sequence length="107" mass="11893">MLKHRNDGNCPAKGFYTYEAFITAANSFRAFGTTGDNDTRKREIATFLAQTSHETAGGWASAPDGPYSWGYCFKQEHGNPMDYCVASPRWPCALGKKYFGRGPIRIS</sequence>
<comment type="function">
    <text evidence="1">Defense against chitin-containing fungal pathogens.</text>
</comment>
<organism evidence="7 8">
    <name type="scientific">Fraxinus pennsylvanica</name>
    <dbReference type="NCBI Taxonomy" id="56036"/>
    <lineage>
        <taxon>Eukaryota</taxon>
        <taxon>Viridiplantae</taxon>
        <taxon>Streptophyta</taxon>
        <taxon>Embryophyta</taxon>
        <taxon>Tracheophyta</taxon>
        <taxon>Spermatophyta</taxon>
        <taxon>Magnoliopsida</taxon>
        <taxon>eudicotyledons</taxon>
        <taxon>Gunneridae</taxon>
        <taxon>Pentapetalae</taxon>
        <taxon>asterids</taxon>
        <taxon>lamiids</taxon>
        <taxon>Lamiales</taxon>
        <taxon>Oleaceae</taxon>
        <taxon>Oleeae</taxon>
        <taxon>Fraxinus</taxon>
    </lineage>
</organism>
<evidence type="ECO:0000313" key="7">
    <source>
        <dbReference type="EMBL" id="CAI9778696.1"/>
    </source>
</evidence>
<dbReference type="GO" id="GO:0004568">
    <property type="term" value="F:chitinase activity"/>
    <property type="evidence" value="ECO:0007669"/>
    <property type="project" value="InterPro"/>
</dbReference>
<dbReference type="GO" id="GO:0050832">
    <property type="term" value="P:defense response to fungus"/>
    <property type="evidence" value="ECO:0007669"/>
    <property type="project" value="TreeGrafter"/>
</dbReference>
<dbReference type="Gene3D" id="3.30.20.10">
    <property type="entry name" value="Endochitinase, domain 2"/>
    <property type="match status" value="1"/>
</dbReference>
<protein>
    <recommendedName>
        <fullName evidence="6">Glycoside hydrolase family 19 catalytic domain-containing protein</fullName>
    </recommendedName>
</protein>
<dbReference type="SUPFAM" id="SSF53955">
    <property type="entry name" value="Lysozyme-like"/>
    <property type="match status" value="1"/>
</dbReference>
<evidence type="ECO:0000256" key="5">
    <source>
        <dbReference type="ARBA" id="ARBA00023157"/>
    </source>
</evidence>
<dbReference type="Pfam" id="PF00182">
    <property type="entry name" value="Glyco_hydro_19"/>
    <property type="match status" value="1"/>
</dbReference>
<name>A0AAD1ZZZ3_9LAMI</name>
<dbReference type="GO" id="GO:0016998">
    <property type="term" value="P:cell wall macromolecule catabolic process"/>
    <property type="evidence" value="ECO:0007669"/>
    <property type="project" value="InterPro"/>
</dbReference>
<keyword evidence="2" id="KW-0147">Chitin-binding</keyword>
<feature type="domain" description="Glycoside hydrolase family 19 catalytic" evidence="6">
    <location>
        <begin position="10"/>
        <end position="32"/>
    </location>
</feature>
<gene>
    <name evidence="7" type="ORF">FPE_LOCUS26126</name>
</gene>
<dbReference type="InterPro" id="IPR023346">
    <property type="entry name" value="Lysozyme-like_dom_sf"/>
</dbReference>
<reference evidence="7" key="1">
    <citation type="submission" date="2023-05" db="EMBL/GenBank/DDBJ databases">
        <authorList>
            <person name="Huff M."/>
        </authorList>
    </citation>
    <scope>NUCLEOTIDE SEQUENCE</scope>
</reference>
<dbReference type="Gene3D" id="1.10.530.10">
    <property type="match status" value="1"/>
</dbReference>
<keyword evidence="8" id="KW-1185">Reference proteome</keyword>
<dbReference type="PANTHER" id="PTHR22595">
    <property type="entry name" value="CHITINASE-RELATED"/>
    <property type="match status" value="1"/>
</dbReference>
<dbReference type="PROSITE" id="PS00773">
    <property type="entry name" value="CHITINASE_19_1"/>
    <property type="match status" value="1"/>
</dbReference>
<dbReference type="AlphaFoldDB" id="A0AAD1ZZZ3"/>
<evidence type="ECO:0000256" key="1">
    <source>
        <dbReference type="ARBA" id="ARBA00003102"/>
    </source>
</evidence>
<evidence type="ECO:0000256" key="3">
    <source>
        <dbReference type="ARBA" id="ARBA00022821"/>
    </source>
</evidence>